<dbReference type="Proteomes" id="UP001550853">
    <property type="component" value="Unassembled WGS sequence"/>
</dbReference>
<dbReference type="SMART" id="SM00849">
    <property type="entry name" value="Lactamase_B"/>
    <property type="match status" value="1"/>
</dbReference>
<keyword evidence="3" id="KW-1185">Reference proteome</keyword>
<name>A0ABV2Z2C5_9ACTN</name>
<dbReference type="SUPFAM" id="SSF56281">
    <property type="entry name" value="Metallo-hydrolase/oxidoreductase"/>
    <property type="match status" value="1"/>
</dbReference>
<dbReference type="Pfam" id="PF00753">
    <property type="entry name" value="Lactamase_B"/>
    <property type="match status" value="1"/>
</dbReference>
<dbReference type="InterPro" id="IPR003779">
    <property type="entry name" value="CMD-like"/>
</dbReference>
<dbReference type="PANTHER" id="PTHR34846:SF5">
    <property type="entry name" value="CARBOXYMUCONOLACTONE DECARBOXYLASE-LIKE DOMAIN-CONTAINING PROTEIN"/>
    <property type="match status" value="1"/>
</dbReference>
<dbReference type="PANTHER" id="PTHR34846">
    <property type="entry name" value="4-CARBOXYMUCONOLACTONE DECARBOXYLASE FAMILY PROTEIN (AFU_ORTHOLOGUE AFUA_6G11590)"/>
    <property type="match status" value="1"/>
</dbReference>
<organism evidence="2 3">
    <name type="scientific">Streptomyces catenulae</name>
    <dbReference type="NCBI Taxonomy" id="66875"/>
    <lineage>
        <taxon>Bacteria</taxon>
        <taxon>Bacillati</taxon>
        <taxon>Actinomycetota</taxon>
        <taxon>Actinomycetes</taxon>
        <taxon>Kitasatosporales</taxon>
        <taxon>Streptomycetaceae</taxon>
        <taxon>Streptomyces</taxon>
    </lineage>
</organism>
<accession>A0ABV2Z2C5</accession>
<proteinExistence type="predicted"/>
<protein>
    <submittedName>
        <fullName evidence="2">MBL fold metallo-hydrolase</fullName>
    </submittedName>
</protein>
<dbReference type="InterPro" id="IPR036866">
    <property type="entry name" value="RibonucZ/Hydroxyglut_hydro"/>
</dbReference>
<evidence type="ECO:0000313" key="3">
    <source>
        <dbReference type="Proteomes" id="UP001550853"/>
    </source>
</evidence>
<gene>
    <name evidence="2" type="ORF">AB0E61_18905</name>
</gene>
<dbReference type="InterPro" id="IPR001279">
    <property type="entry name" value="Metallo-B-lactamas"/>
</dbReference>
<dbReference type="Gene3D" id="3.60.15.10">
    <property type="entry name" value="Ribonuclease Z/Hydroxyacylglutathione hydrolase-like"/>
    <property type="match status" value="1"/>
</dbReference>
<dbReference type="CDD" id="cd16282">
    <property type="entry name" value="metallo-hydrolase-like_MBL-fold"/>
    <property type="match status" value="1"/>
</dbReference>
<dbReference type="SUPFAM" id="SSF69118">
    <property type="entry name" value="AhpD-like"/>
    <property type="match status" value="1"/>
</dbReference>
<dbReference type="RefSeq" id="WP_051739680.1">
    <property type="nucleotide sequence ID" value="NZ_JBEZVI010000015.1"/>
</dbReference>
<dbReference type="Pfam" id="PF02627">
    <property type="entry name" value="CMD"/>
    <property type="match status" value="1"/>
</dbReference>
<evidence type="ECO:0000313" key="2">
    <source>
        <dbReference type="EMBL" id="MEU3712151.1"/>
    </source>
</evidence>
<comment type="caution">
    <text evidence="2">The sequence shown here is derived from an EMBL/GenBank/DDBJ whole genome shotgun (WGS) entry which is preliminary data.</text>
</comment>
<evidence type="ECO:0000259" key="1">
    <source>
        <dbReference type="SMART" id="SM00849"/>
    </source>
</evidence>
<dbReference type="EMBL" id="JBEZVI010000015">
    <property type="protein sequence ID" value="MEU3712151.1"/>
    <property type="molecule type" value="Genomic_DNA"/>
</dbReference>
<dbReference type="Gene3D" id="1.20.1290.10">
    <property type="entry name" value="AhpD-like"/>
    <property type="match status" value="1"/>
</dbReference>
<feature type="domain" description="Metallo-beta-lactamase" evidence="1">
    <location>
        <begin position="28"/>
        <end position="223"/>
    </location>
</feature>
<sequence>MTTPFTLGLHEIGADTYAYLQPNGTWGYSNAGLVVSGDQALLVDTLFDVPMTRTMLEVIAQALPGVTINTVVNTHSDGDHWWGNELVADATIIASEAAAKVMREENLLDLLNTPPASFQVPPIVNHMSETFDFKSITPTPPNRSFSGELEVAVGERTVRLIEVGPAHTPGDVLIHVPDAGVVYTGDILFIGGHPVIHTGPIARWIDACNLILDLNADTIVPGHGPVIGKAEVRAFRDYLERLRDHAVRSHRAGLTAMQAAQTLDMAGFANWDDPDRIVLNIGAVYRELDNEPHEAHSEMALMGCMHTYTATTTYPAPTEPRIAPRSRAEMAALSTRLEGIPAKLLADDGDSPLAGRPVLNVLATIGNNPDLMVALAPLLAQLAMGEIPGRERELAILRVAHRTGSAYEWEHHIRIGAAAGLTEAEIARVPLDVNEADWSDADRALLRAVDELVADQIVSAITWQGLAAHYSTAQLIELLALVGTYTTIAGILKTCRVQLDDWVTEPATGNAA</sequence>
<dbReference type="InterPro" id="IPR029032">
    <property type="entry name" value="AhpD-like"/>
</dbReference>
<reference evidence="2 3" key="1">
    <citation type="submission" date="2024-06" db="EMBL/GenBank/DDBJ databases">
        <title>The Natural Products Discovery Center: Release of the First 8490 Sequenced Strains for Exploring Actinobacteria Biosynthetic Diversity.</title>
        <authorList>
            <person name="Kalkreuter E."/>
            <person name="Kautsar S.A."/>
            <person name="Yang D."/>
            <person name="Bader C.D."/>
            <person name="Teijaro C.N."/>
            <person name="Fluegel L."/>
            <person name="Davis C.M."/>
            <person name="Simpson J.R."/>
            <person name="Lauterbach L."/>
            <person name="Steele A.D."/>
            <person name="Gui C."/>
            <person name="Meng S."/>
            <person name="Li G."/>
            <person name="Viehrig K."/>
            <person name="Ye F."/>
            <person name="Su P."/>
            <person name="Kiefer A.F."/>
            <person name="Nichols A."/>
            <person name="Cepeda A.J."/>
            <person name="Yan W."/>
            <person name="Fan B."/>
            <person name="Jiang Y."/>
            <person name="Adhikari A."/>
            <person name="Zheng C.-J."/>
            <person name="Schuster L."/>
            <person name="Cowan T.M."/>
            <person name="Smanski M.J."/>
            <person name="Chevrette M.G."/>
            <person name="De Carvalho L.P.S."/>
            <person name="Shen B."/>
        </authorList>
    </citation>
    <scope>NUCLEOTIDE SEQUENCE [LARGE SCALE GENOMIC DNA]</scope>
    <source>
        <strain evidence="2 3">NPDC033039</strain>
    </source>
</reference>